<dbReference type="InterPro" id="IPR050832">
    <property type="entry name" value="Bact_Acetyltransf"/>
</dbReference>
<evidence type="ECO:0000256" key="2">
    <source>
        <dbReference type="ARBA" id="ARBA00023315"/>
    </source>
</evidence>
<dbReference type="Pfam" id="PF13508">
    <property type="entry name" value="Acetyltransf_7"/>
    <property type="match status" value="1"/>
</dbReference>
<feature type="domain" description="N-acetyltransferase" evidence="3">
    <location>
        <begin position="1"/>
        <end position="150"/>
    </location>
</feature>
<dbReference type="SUPFAM" id="SSF55729">
    <property type="entry name" value="Acyl-CoA N-acyltransferases (Nat)"/>
    <property type="match status" value="1"/>
</dbReference>
<dbReference type="PROSITE" id="PS51186">
    <property type="entry name" value="GNAT"/>
    <property type="match status" value="1"/>
</dbReference>
<proteinExistence type="predicted"/>
<keyword evidence="1" id="KW-0808">Transferase</keyword>
<sequence>MGQSEREHIYEIATSVEIETEPSAIDVEMLYARITESNLAATGLPAAEPISAWLRDDSGEIDAGIYGWSWGGTAEVDLLWVSESRRRSGIASALLDAFEAEAVRRACTQIVLSTFDFQAPEFYERRGYTSLGRVDNYPEGGWHTTMRKSI</sequence>
<dbReference type="InterPro" id="IPR000182">
    <property type="entry name" value="GNAT_dom"/>
</dbReference>
<protein>
    <submittedName>
        <fullName evidence="4">Unannotated protein</fullName>
    </submittedName>
</protein>
<dbReference type="EMBL" id="CAEZWM010000313">
    <property type="protein sequence ID" value="CAB4675500.1"/>
    <property type="molecule type" value="Genomic_DNA"/>
</dbReference>
<dbReference type="Gene3D" id="3.40.630.30">
    <property type="match status" value="1"/>
</dbReference>
<dbReference type="PANTHER" id="PTHR43877:SF2">
    <property type="entry name" value="AMINOALKYLPHOSPHONATE N-ACETYLTRANSFERASE-RELATED"/>
    <property type="match status" value="1"/>
</dbReference>
<reference evidence="4" key="1">
    <citation type="submission" date="2020-05" db="EMBL/GenBank/DDBJ databases">
        <authorList>
            <person name="Chiriac C."/>
            <person name="Salcher M."/>
            <person name="Ghai R."/>
            <person name="Kavagutti S V."/>
        </authorList>
    </citation>
    <scope>NUCLEOTIDE SEQUENCE</scope>
</reference>
<dbReference type="GO" id="GO:0016747">
    <property type="term" value="F:acyltransferase activity, transferring groups other than amino-acyl groups"/>
    <property type="evidence" value="ECO:0007669"/>
    <property type="project" value="InterPro"/>
</dbReference>
<evidence type="ECO:0000313" key="4">
    <source>
        <dbReference type="EMBL" id="CAB4675500.1"/>
    </source>
</evidence>
<evidence type="ECO:0000256" key="1">
    <source>
        <dbReference type="ARBA" id="ARBA00022679"/>
    </source>
</evidence>
<organism evidence="4">
    <name type="scientific">freshwater metagenome</name>
    <dbReference type="NCBI Taxonomy" id="449393"/>
    <lineage>
        <taxon>unclassified sequences</taxon>
        <taxon>metagenomes</taxon>
        <taxon>ecological metagenomes</taxon>
    </lineage>
</organism>
<dbReference type="InterPro" id="IPR016181">
    <property type="entry name" value="Acyl_CoA_acyltransferase"/>
</dbReference>
<dbReference type="CDD" id="cd04301">
    <property type="entry name" value="NAT_SF"/>
    <property type="match status" value="1"/>
</dbReference>
<accession>A0A6J6MMG8</accession>
<keyword evidence="2" id="KW-0012">Acyltransferase</keyword>
<dbReference type="PANTHER" id="PTHR43877">
    <property type="entry name" value="AMINOALKYLPHOSPHONATE N-ACETYLTRANSFERASE-RELATED-RELATED"/>
    <property type="match status" value="1"/>
</dbReference>
<dbReference type="AlphaFoldDB" id="A0A6J6MMG8"/>
<evidence type="ECO:0000259" key="3">
    <source>
        <dbReference type="PROSITE" id="PS51186"/>
    </source>
</evidence>
<name>A0A6J6MMG8_9ZZZZ</name>
<gene>
    <name evidence="4" type="ORF">UFOPK2242_01726</name>
</gene>